<keyword evidence="1" id="KW-0808">Transferase</keyword>
<evidence type="ECO:0000313" key="1">
    <source>
        <dbReference type="EMBL" id="SNR77205.1"/>
    </source>
</evidence>
<dbReference type="GO" id="GO:0006601">
    <property type="term" value="P:creatine biosynthetic process"/>
    <property type="evidence" value="ECO:0007669"/>
    <property type="project" value="TreeGrafter"/>
</dbReference>
<dbReference type="OrthoDB" id="1423472at2"/>
<accession>A0A238Z190</accession>
<protein>
    <submittedName>
        <fullName evidence="1">Guanidinoacetate N-methyltransferase</fullName>
    </submittedName>
</protein>
<keyword evidence="1" id="KW-0489">Methyltransferase</keyword>
<dbReference type="InterPro" id="IPR029063">
    <property type="entry name" value="SAM-dependent_MTases_sf"/>
</dbReference>
<reference evidence="1 2" key="1">
    <citation type="submission" date="2017-06" db="EMBL/GenBank/DDBJ databases">
        <authorList>
            <person name="Kim H.J."/>
            <person name="Triplett B.A."/>
        </authorList>
    </citation>
    <scope>NUCLEOTIDE SEQUENCE [LARGE SCALE GENOMIC DNA]</scope>
    <source>
        <strain evidence="1 2">DSM 25597</strain>
    </source>
</reference>
<dbReference type="GO" id="GO:0030731">
    <property type="term" value="F:guanidinoacetate N-methyltransferase activity"/>
    <property type="evidence" value="ECO:0007669"/>
    <property type="project" value="TreeGrafter"/>
</dbReference>
<gene>
    <name evidence="1" type="ORF">SAMN06265376_102534</name>
</gene>
<sequence length="265" mass="30835">MRRVRRSEGYEVQLTIKEENFINPPRAIQRSAVINRALKEFSADIEAIDEQAKHFVPGNVATEIREIHDRTHTKLSDQEIMEDWQIPLMQAMADVICETQGDILEIGFGRGISSDMIQAYDVKSHTIIECNEAVINDYFQEWKEKYQGNDIRMVQGLWQDRIDDIGLFDGIFFHTYPLNEEEYMKYVQESITFAEHFFPYASSHLNPGGSFTYFSNEIDSLSREHQRLLLKHFSSFSIQTVALTMPEDVKDIWWANSIVVVKAIK</sequence>
<dbReference type="InterPro" id="IPR051038">
    <property type="entry name" value="RMT2/GAMT_Mtase"/>
</dbReference>
<dbReference type="SUPFAM" id="SSF53335">
    <property type="entry name" value="S-adenosyl-L-methionine-dependent methyltransferases"/>
    <property type="match status" value="1"/>
</dbReference>
<dbReference type="PANTHER" id="PTHR32379:SF1">
    <property type="entry name" value="GUANIDINOACETATE N-METHYLTRANSFERASE"/>
    <property type="match status" value="1"/>
</dbReference>
<dbReference type="PANTHER" id="PTHR32379">
    <property type="entry name" value="GUANIDINOACETATE N-METHYLTRANSFERASE"/>
    <property type="match status" value="1"/>
</dbReference>
<dbReference type="AlphaFoldDB" id="A0A238Z190"/>
<keyword evidence="2" id="KW-1185">Reference proteome</keyword>
<proteinExistence type="predicted"/>
<organism evidence="1 2">
    <name type="scientific">Dokdonia pacifica</name>
    <dbReference type="NCBI Taxonomy" id="1627892"/>
    <lineage>
        <taxon>Bacteria</taxon>
        <taxon>Pseudomonadati</taxon>
        <taxon>Bacteroidota</taxon>
        <taxon>Flavobacteriia</taxon>
        <taxon>Flavobacteriales</taxon>
        <taxon>Flavobacteriaceae</taxon>
        <taxon>Dokdonia</taxon>
    </lineage>
</organism>
<dbReference type="RefSeq" id="WP_089371271.1">
    <property type="nucleotide sequence ID" value="NZ_BMEP01000001.1"/>
</dbReference>
<dbReference type="GO" id="GO:0032259">
    <property type="term" value="P:methylation"/>
    <property type="evidence" value="ECO:0007669"/>
    <property type="project" value="UniProtKB-KW"/>
</dbReference>
<dbReference type="Gene3D" id="3.40.50.150">
    <property type="entry name" value="Vaccinia Virus protein VP39"/>
    <property type="match status" value="1"/>
</dbReference>
<dbReference type="Proteomes" id="UP000198379">
    <property type="component" value="Unassembled WGS sequence"/>
</dbReference>
<dbReference type="GO" id="GO:0005737">
    <property type="term" value="C:cytoplasm"/>
    <property type="evidence" value="ECO:0007669"/>
    <property type="project" value="TreeGrafter"/>
</dbReference>
<dbReference type="CDD" id="cd02440">
    <property type="entry name" value="AdoMet_MTases"/>
    <property type="match status" value="1"/>
</dbReference>
<name>A0A238Z190_9FLAO</name>
<dbReference type="EMBL" id="FZNY01000002">
    <property type="protein sequence ID" value="SNR77205.1"/>
    <property type="molecule type" value="Genomic_DNA"/>
</dbReference>
<evidence type="ECO:0000313" key="2">
    <source>
        <dbReference type="Proteomes" id="UP000198379"/>
    </source>
</evidence>